<evidence type="ECO:0000313" key="3">
    <source>
        <dbReference type="Proteomes" id="UP000298061"/>
    </source>
</evidence>
<proteinExistence type="predicted"/>
<keyword evidence="3" id="KW-1185">Reference proteome</keyword>
<evidence type="ECO:0000256" key="1">
    <source>
        <dbReference type="SAM" id="Phobius"/>
    </source>
</evidence>
<evidence type="ECO:0000313" key="2">
    <source>
        <dbReference type="EMBL" id="TFY82370.1"/>
    </source>
</evidence>
<name>A0A4Z0A7A5_9AGAM</name>
<gene>
    <name evidence="2" type="ORF">EWM64_g1640</name>
</gene>
<feature type="transmembrane region" description="Helical" evidence="1">
    <location>
        <begin position="48"/>
        <end position="71"/>
    </location>
</feature>
<dbReference type="EMBL" id="SFCI01000115">
    <property type="protein sequence ID" value="TFY82370.1"/>
    <property type="molecule type" value="Genomic_DNA"/>
</dbReference>
<reference evidence="2 3" key="1">
    <citation type="submission" date="2019-02" db="EMBL/GenBank/DDBJ databases">
        <title>Genome sequencing of the rare red list fungi Hericium alpestre (H. flagellum).</title>
        <authorList>
            <person name="Buettner E."/>
            <person name="Kellner H."/>
        </authorList>
    </citation>
    <scope>NUCLEOTIDE SEQUENCE [LARGE SCALE GENOMIC DNA]</scope>
    <source>
        <strain evidence="2 3">DSM 108284</strain>
    </source>
</reference>
<protein>
    <submittedName>
        <fullName evidence="2">Uncharacterized protein</fullName>
    </submittedName>
</protein>
<organism evidence="2 3">
    <name type="scientific">Hericium alpestre</name>
    <dbReference type="NCBI Taxonomy" id="135208"/>
    <lineage>
        <taxon>Eukaryota</taxon>
        <taxon>Fungi</taxon>
        <taxon>Dikarya</taxon>
        <taxon>Basidiomycota</taxon>
        <taxon>Agaricomycotina</taxon>
        <taxon>Agaricomycetes</taxon>
        <taxon>Russulales</taxon>
        <taxon>Hericiaceae</taxon>
        <taxon>Hericium</taxon>
    </lineage>
</organism>
<dbReference type="STRING" id="135208.A0A4Z0A7A5"/>
<sequence>MDDFLSDRLHLSNDGRIAIYVMAVVWSLTTILSLFGFLGVLFKWRRCVTAFSALTWLQMIASLGTGSYFIYTLFHNKEDANKCANDTASDLEHETCRSVIKVSKVFVIVLYIVIWIIMIWAASIVSDYVGQLREEESAVSEYETRVQMPQQQAPILVVEQMPTTYAPYTSDPASKNDKPYYAV</sequence>
<accession>A0A4Z0A7A5</accession>
<dbReference type="Proteomes" id="UP000298061">
    <property type="component" value="Unassembled WGS sequence"/>
</dbReference>
<dbReference type="OrthoDB" id="3239304at2759"/>
<feature type="transmembrane region" description="Helical" evidence="1">
    <location>
        <begin position="17"/>
        <end position="41"/>
    </location>
</feature>
<keyword evidence="1" id="KW-0472">Membrane</keyword>
<dbReference type="AlphaFoldDB" id="A0A4Z0A7A5"/>
<feature type="transmembrane region" description="Helical" evidence="1">
    <location>
        <begin position="105"/>
        <end position="125"/>
    </location>
</feature>
<keyword evidence="1" id="KW-0812">Transmembrane</keyword>
<comment type="caution">
    <text evidence="2">The sequence shown here is derived from an EMBL/GenBank/DDBJ whole genome shotgun (WGS) entry which is preliminary data.</text>
</comment>
<keyword evidence="1" id="KW-1133">Transmembrane helix</keyword>